<feature type="transmembrane region" description="Helical" evidence="5">
    <location>
        <begin position="77"/>
        <end position="96"/>
    </location>
</feature>
<comment type="subcellular location">
    <subcellularLocation>
        <location evidence="1">Membrane</location>
        <topology evidence="1">Multi-pass membrane protein</topology>
    </subcellularLocation>
</comment>
<evidence type="ECO:0000313" key="7">
    <source>
        <dbReference type="Proteomes" id="UP000778797"/>
    </source>
</evidence>
<feature type="transmembrane region" description="Helical" evidence="5">
    <location>
        <begin position="48"/>
        <end position="70"/>
    </location>
</feature>
<proteinExistence type="predicted"/>
<reference evidence="7" key="1">
    <citation type="submission" date="2021-03" db="EMBL/GenBank/DDBJ databases">
        <title>Genome of Cognatishimia sp. F0-27.</title>
        <authorList>
            <person name="Ping X."/>
        </authorList>
    </citation>
    <scope>NUCLEOTIDE SEQUENCE [LARGE SCALE GENOMIC DNA]</scope>
    <source>
        <strain evidence="7">E313</strain>
    </source>
</reference>
<feature type="transmembrane region" description="Helical" evidence="5">
    <location>
        <begin position="102"/>
        <end position="120"/>
    </location>
</feature>
<protein>
    <submittedName>
        <fullName evidence="6">DoxX family membrane protein</fullName>
    </submittedName>
</protein>
<evidence type="ECO:0000256" key="4">
    <source>
        <dbReference type="ARBA" id="ARBA00023136"/>
    </source>
</evidence>
<gene>
    <name evidence="6" type="ORF">J1C55_02495</name>
</gene>
<keyword evidence="2 5" id="KW-0812">Transmembrane</keyword>
<evidence type="ECO:0000256" key="3">
    <source>
        <dbReference type="ARBA" id="ARBA00022989"/>
    </source>
</evidence>
<comment type="caution">
    <text evidence="6">The sequence shown here is derived from an EMBL/GenBank/DDBJ whole genome shotgun (WGS) entry which is preliminary data.</text>
</comment>
<evidence type="ECO:0000256" key="2">
    <source>
        <dbReference type="ARBA" id="ARBA00022692"/>
    </source>
</evidence>
<keyword evidence="3 5" id="KW-1133">Transmembrane helix</keyword>
<dbReference type="Proteomes" id="UP000778797">
    <property type="component" value="Unassembled WGS sequence"/>
</dbReference>
<accession>A0ABS8EMB7</accession>
<evidence type="ECO:0000256" key="5">
    <source>
        <dbReference type="SAM" id="Phobius"/>
    </source>
</evidence>
<dbReference type="RefSeq" id="WP_227475894.1">
    <property type="nucleotide sequence ID" value="NZ_JAFMPT010000002.1"/>
</dbReference>
<sequence>MNTNISTLFTRLLLGLILFWQGYGKIFTFKFENVYKGFEAYQDTFLPTFVLKFAAYFTTYGEFIFGLLLILGLFRKYAYLGIALILLIVSFGHGLQSPIWDLQHVFVRSAFLIFLMMIPLEKDTYALDRFIKKT</sequence>
<dbReference type="InterPro" id="IPR032808">
    <property type="entry name" value="DoxX"/>
</dbReference>
<dbReference type="Pfam" id="PF07681">
    <property type="entry name" value="DoxX"/>
    <property type="match status" value="1"/>
</dbReference>
<keyword evidence="7" id="KW-1185">Reference proteome</keyword>
<dbReference type="EMBL" id="JAFMPT010000002">
    <property type="protein sequence ID" value="MCC1483447.1"/>
    <property type="molecule type" value="Genomic_DNA"/>
</dbReference>
<reference evidence="7" key="2">
    <citation type="submission" date="2023-07" db="EMBL/GenBank/DDBJ databases">
        <title>Genome of Winogradskyella sp. E313.</title>
        <authorList>
            <person name="Zhou Y."/>
        </authorList>
    </citation>
    <scope>NUCLEOTIDE SEQUENCE [LARGE SCALE GENOMIC DNA]</scope>
    <source>
        <strain evidence="7">E313</strain>
    </source>
</reference>
<keyword evidence="4 5" id="KW-0472">Membrane</keyword>
<organism evidence="6 7">
    <name type="scientific">Winogradskyella immobilis</name>
    <dbReference type="NCBI Taxonomy" id="2816852"/>
    <lineage>
        <taxon>Bacteria</taxon>
        <taxon>Pseudomonadati</taxon>
        <taxon>Bacteroidota</taxon>
        <taxon>Flavobacteriia</taxon>
        <taxon>Flavobacteriales</taxon>
        <taxon>Flavobacteriaceae</taxon>
        <taxon>Winogradskyella</taxon>
    </lineage>
</organism>
<name>A0ABS8EMB7_9FLAO</name>
<evidence type="ECO:0000313" key="6">
    <source>
        <dbReference type="EMBL" id="MCC1483447.1"/>
    </source>
</evidence>
<evidence type="ECO:0000256" key="1">
    <source>
        <dbReference type="ARBA" id="ARBA00004141"/>
    </source>
</evidence>